<accession>A0ABM0GYH2</accession>
<evidence type="ECO:0000256" key="2">
    <source>
        <dbReference type="ARBA" id="ARBA00022980"/>
    </source>
</evidence>
<evidence type="ECO:0000256" key="1">
    <source>
        <dbReference type="ARBA" id="ARBA00006194"/>
    </source>
</evidence>
<dbReference type="NCBIfam" id="NF003698">
    <property type="entry name" value="PRK05309.1"/>
    <property type="match status" value="1"/>
</dbReference>
<proteinExistence type="inferred from homology"/>
<sequence>MATSAVSLIRRGCHILCRQILVNQLRIPVVALQPQTTAFLCMSSRQFQEDVSVKTEEASPETETEQDLSISHTYQRPTDNLIFGGIAFKDLPIVHIKSTYNNTHFHVTDCSYKSLVRTSCGTEGFKNARKATGVAAQTAGIAAAAKAIDKGVKYVRVVIKGLGPGRQSSIKGLQMGGLDIISITDNTPVPNNGCRPRKARRL</sequence>
<dbReference type="GeneID" id="100374344"/>
<dbReference type="RefSeq" id="XP_002740184.2">
    <property type="nucleotide sequence ID" value="XM_002740138.2"/>
</dbReference>
<dbReference type="Proteomes" id="UP000694865">
    <property type="component" value="Unplaced"/>
</dbReference>
<organism evidence="4 5">
    <name type="scientific">Saccoglossus kowalevskii</name>
    <name type="common">Acorn worm</name>
    <dbReference type="NCBI Taxonomy" id="10224"/>
    <lineage>
        <taxon>Eukaryota</taxon>
        <taxon>Metazoa</taxon>
        <taxon>Hemichordata</taxon>
        <taxon>Enteropneusta</taxon>
        <taxon>Harrimaniidae</taxon>
        <taxon>Saccoglossus</taxon>
    </lineage>
</organism>
<dbReference type="HAMAP" id="MF_01310">
    <property type="entry name" value="Ribosomal_uS11"/>
    <property type="match status" value="1"/>
</dbReference>
<dbReference type="PANTHER" id="PTHR11759">
    <property type="entry name" value="40S RIBOSOMAL PROTEIN S14/30S RIBOSOMAL PROTEIN S11"/>
    <property type="match status" value="1"/>
</dbReference>
<gene>
    <name evidence="5" type="primary">LOC100374344</name>
</gene>
<evidence type="ECO:0000313" key="5">
    <source>
        <dbReference type="RefSeq" id="XP_002740184.2"/>
    </source>
</evidence>
<keyword evidence="3" id="KW-0687">Ribonucleoprotein</keyword>
<comment type="similarity">
    <text evidence="1">Belongs to the universal ribosomal protein uS11 family.</text>
</comment>
<dbReference type="InterPro" id="IPR001971">
    <property type="entry name" value="Ribosomal_uS11"/>
</dbReference>
<dbReference type="InterPro" id="IPR036967">
    <property type="entry name" value="Ribosomal_uS11_sf"/>
</dbReference>
<name>A0ABM0GYH2_SACKO</name>
<protein>
    <submittedName>
        <fullName evidence="5">28S ribosomal protein S11, mitochondrial-like</fullName>
    </submittedName>
</protein>
<dbReference type="Gene3D" id="3.30.420.80">
    <property type="entry name" value="Ribosomal protein S11"/>
    <property type="match status" value="1"/>
</dbReference>
<keyword evidence="4" id="KW-1185">Reference proteome</keyword>
<keyword evidence="2" id="KW-0689">Ribosomal protein</keyword>
<dbReference type="Pfam" id="PF00411">
    <property type="entry name" value="Ribosomal_S11"/>
    <property type="match status" value="1"/>
</dbReference>
<dbReference type="SUPFAM" id="SSF53137">
    <property type="entry name" value="Translational machinery components"/>
    <property type="match status" value="1"/>
</dbReference>
<evidence type="ECO:0000313" key="4">
    <source>
        <dbReference type="Proteomes" id="UP000694865"/>
    </source>
</evidence>
<evidence type="ECO:0000256" key="3">
    <source>
        <dbReference type="ARBA" id="ARBA00023274"/>
    </source>
</evidence>
<reference evidence="5" key="1">
    <citation type="submission" date="2025-08" db="UniProtKB">
        <authorList>
            <consortium name="RefSeq"/>
        </authorList>
    </citation>
    <scope>IDENTIFICATION</scope>
    <source>
        <tissue evidence="5">Testes</tissue>
    </source>
</reference>